<proteinExistence type="predicted"/>
<accession>A0A0F9NIE9</accession>
<evidence type="ECO:0000313" key="1">
    <source>
        <dbReference type="EMBL" id="KKM88605.1"/>
    </source>
</evidence>
<organism evidence="1">
    <name type="scientific">marine sediment metagenome</name>
    <dbReference type="NCBI Taxonomy" id="412755"/>
    <lineage>
        <taxon>unclassified sequences</taxon>
        <taxon>metagenomes</taxon>
        <taxon>ecological metagenomes</taxon>
    </lineage>
</organism>
<reference evidence="1" key="1">
    <citation type="journal article" date="2015" name="Nature">
        <title>Complex archaea that bridge the gap between prokaryotes and eukaryotes.</title>
        <authorList>
            <person name="Spang A."/>
            <person name="Saw J.H."/>
            <person name="Jorgensen S.L."/>
            <person name="Zaremba-Niedzwiedzka K."/>
            <person name="Martijn J."/>
            <person name="Lind A.E."/>
            <person name="van Eijk R."/>
            <person name="Schleper C."/>
            <person name="Guy L."/>
            <person name="Ettema T.J."/>
        </authorList>
    </citation>
    <scope>NUCLEOTIDE SEQUENCE</scope>
</reference>
<name>A0A0F9NIE9_9ZZZZ</name>
<gene>
    <name evidence="1" type="ORF">LCGC14_1256970</name>
</gene>
<dbReference type="EMBL" id="LAZR01006935">
    <property type="protein sequence ID" value="KKM88605.1"/>
    <property type="molecule type" value="Genomic_DNA"/>
</dbReference>
<sequence length="187" mass="21497">MEAKKTPLVPEVMEPEEDNPRVIAGHTMTVLQVRLFELWTISRSKAAAWRALKKEVGQECIAQKTANGWFTETWWKEMERDFFEDRRLEHRKSFVNLQKKSVKAMGKILDGTYKEPKMANAAAVTSKLIAEAGPSPLVDRRPQVQIDARTQVQNTTFNFQRLGELTQEELQDILDGAPMPRKVLEEE</sequence>
<comment type="caution">
    <text evidence="1">The sequence shown here is derived from an EMBL/GenBank/DDBJ whole genome shotgun (WGS) entry which is preliminary data.</text>
</comment>
<protein>
    <submittedName>
        <fullName evidence="1">Uncharacterized protein</fullName>
    </submittedName>
</protein>
<dbReference type="AlphaFoldDB" id="A0A0F9NIE9"/>